<comment type="similarity">
    <text evidence="1">Belongs to the GLMP family.</text>
</comment>
<keyword evidence="2 11" id="KW-0812">Transmembrane</keyword>
<keyword evidence="6" id="KW-0325">Glycoprotein</keyword>
<evidence type="ECO:0000256" key="5">
    <source>
        <dbReference type="ARBA" id="ARBA00023136"/>
    </source>
</evidence>
<accession>A0A498MCA6</accession>
<keyword evidence="4 11" id="KW-1133">Transmembrane helix</keyword>
<evidence type="ECO:0000256" key="11">
    <source>
        <dbReference type="SAM" id="Phobius"/>
    </source>
</evidence>
<dbReference type="GO" id="GO:0005765">
    <property type="term" value="C:lysosomal membrane"/>
    <property type="evidence" value="ECO:0007669"/>
    <property type="project" value="UniProtKB-SubCell"/>
</dbReference>
<dbReference type="Proteomes" id="UP000290572">
    <property type="component" value="Unassembled WGS sequence"/>
</dbReference>
<gene>
    <name evidence="12" type="ORF">ROHU_008193</name>
</gene>
<evidence type="ECO:0000313" key="12">
    <source>
        <dbReference type="EMBL" id="RXN17062.1"/>
    </source>
</evidence>
<evidence type="ECO:0000256" key="6">
    <source>
        <dbReference type="ARBA" id="ARBA00023180"/>
    </source>
</evidence>
<evidence type="ECO:0000256" key="9">
    <source>
        <dbReference type="ARBA" id="ARBA00024189"/>
    </source>
</evidence>
<proteinExistence type="inferred from homology"/>
<feature type="transmembrane region" description="Helical" evidence="11">
    <location>
        <begin position="368"/>
        <end position="393"/>
    </location>
</feature>
<dbReference type="PANTHER" id="PTHR31981:SF1">
    <property type="entry name" value="GLYCOSYLATED LYSOSOMAL MEMBRANE PROTEIN"/>
    <property type="match status" value="1"/>
</dbReference>
<evidence type="ECO:0000256" key="10">
    <source>
        <dbReference type="ARBA" id="ARBA00044960"/>
    </source>
</evidence>
<sequence length="407" mass="44842">MATCKVNFIFSVVFVVFGAALGFLGSGDTFRRKVSVELNPGLKPPSVLPPEVGLVHVRGLGLNDTLHFLICNRGAPALLLVHTNSTQSTVQVNWPNFINHSLSGSLKVEPQDSVQYSSALVFTRVWEYDDVNDTADPQQTAESSFYPPYELQNFTWSNLSINDNQSDPTVMLCGGKETESFLNGTLCLQFSAFESEGREKAWPSLLHNANSSQLRVWLNGVTPRGNSSRFALEFHSVGESEFQGRVDVHSSIDDEYTPSIFKVAQWVSFPVNSSGVRGYNQWKPVAYRKAEPAFEDATPCKHSRLVSVNHIPDSGLVQAYFTDNPQTHGLNISFGIAKDPVFYSATKYVSWTVLMGVGEPPAESFSTLIIIIIAVGLGTPLALIIVGGVFVWIRKRMSHSSVYEPIN</sequence>
<evidence type="ECO:0000256" key="7">
    <source>
        <dbReference type="ARBA" id="ARBA00023228"/>
    </source>
</evidence>
<protein>
    <submittedName>
        <fullName evidence="12">Glycosylated lysosomal membrane-like protein</fullName>
    </submittedName>
</protein>
<evidence type="ECO:0000256" key="2">
    <source>
        <dbReference type="ARBA" id="ARBA00022692"/>
    </source>
</evidence>
<dbReference type="Pfam" id="PF15065">
    <property type="entry name" value="NCU-G1"/>
    <property type="match status" value="1"/>
</dbReference>
<name>A0A498MCA6_LABRO</name>
<keyword evidence="5 11" id="KW-0472">Membrane</keyword>
<keyword evidence="7" id="KW-0458">Lysosome</keyword>
<comment type="subunit">
    <text evidence="10">Interacts (via lumenal domain) with lysosomal protein MFSD1; the interaction starts while both proteins are still in the endoplasmic reticulum and is required for stabilization of MFSD1 in lysosomes but has no direct effect on its targeting to lysosomes or transporter activity.</text>
</comment>
<dbReference type="EMBL" id="QBIY01012765">
    <property type="protein sequence ID" value="RXN17062.1"/>
    <property type="molecule type" value="Genomic_DNA"/>
</dbReference>
<evidence type="ECO:0000313" key="13">
    <source>
        <dbReference type="Proteomes" id="UP000290572"/>
    </source>
</evidence>
<dbReference type="AlphaFoldDB" id="A0A498MCA6"/>
<comment type="function">
    <text evidence="8">Required to protect lysosomal transporter MFSD1 from lysosomal proteolysis and for MFSD1 lysosomal localization.</text>
</comment>
<comment type="subcellular location">
    <subcellularLocation>
        <location evidence="9">Lysosome membrane</location>
        <topology evidence="9">Single-pass type I membrane protein</topology>
        <orientation evidence="9">Lumenal side</orientation>
    </subcellularLocation>
</comment>
<feature type="transmembrane region" description="Helical" evidence="11">
    <location>
        <begin position="7"/>
        <end position="25"/>
    </location>
</feature>
<keyword evidence="13" id="KW-1185">Reference proteome</keyword>
<dbReference type="OrthoDB" id="6264340at2759"/>
<reference evidence="12 13" key="1">
    <citation type="submission" date="2018-03" db="EMBL/GenBank/DDBJ databases">
        <title>Draft genome sequence of Rohu Carp (Labeo rohita).</title>
        <authorList>
            <person name="Das P."/>
            <person name="Kushwaha B."/>
            <person name="Joshi C.G."/>
            <person name="Kumar D."/>
            <person name="Nagpure N.S."/>
            <person name="Sahoo L."/>
            <person name="Das S.P."/>
            <person name="Bit A."/>
            <person name="Patnaik S."/>
            <person name="Meher P.K."/>
            <person name="Jayasankar P."/>
            <person name="Koringa P.G."/>
            <person name="Patel N.V."/>
            <person name="Hinsu A.T."/>
            <person name="Kumar R."/>
            <person name="Pandey M."/>
            <person name="Agarwal S."/>
            <person name="Srivastava S."/>
            <person name="Singh M."/>
            <person name="Iquebal M.A."/>
            <person name="Jaiswal S."/>
            <person name="Angadi U.B."/>
            <person name="Kumar N."/>
            <person name="Raza M."/>
            <person name="Shah T.M."/>
            <person name="Rai A."/>
            <person name="Jena J.K."/>
        </authorList>
    </citation>
    <scope>NUCLEOTIDE SEQUENCE [LARGE SCALE GENOMIC DNA]</scope>
    <source>
        <strain evidence="12">DASCIFA01</strain>
        <tissue evidence="12">Testis</tissue>
    </source>
</reference>
<dbReference type="PANTHER" id="PTHR31981">
    <property type="entry name" value="GLYCOSYLATED LYSOSOMAL MEMBRANE PROTEIN"/>
    <property type="match status" value="1"/>
</dbReference>
<organism evidence="12 13">
    <name type="scientific">Labeo rohita</name>
    <name type="common">Indian major carp</name>
    <name type="synonym">Cyprinus rohita</name>
    <dbReference type="NCBI Taxonomy" id="84645"/>
    <lineage>
        <taxon>Eukaryota</taxon>
        <taxon>Metazoa</taxon>
        <taxon>Chordata</taxon>
        <taxon>Craniata</taxon>
        <taxon>Vertebrata</taxon>
        <taxon>Euteleostomi</taxon>
        <taxon>Actinopterygii</taxon>
        <taxon>Neopterygii</taxon>
        <taxon>Teleostei</taxon>
        <taxon>Ostariophysi</taxon>
        <taxon>Cypriniformes</taxon>
        <taxon>Cyprinidae</taxon>
        <taxon>Labeoninae</taxon>
        <taxon>Labeonini</taxon>
        <taxon>Labeo</taxon>
    </lineage>
</organism>
<comment type="caution">
    <text evidence="12">The sequence shown here is derived from an EMBL/GenBank/DDBJ whole genome shotgun (WGS) entry which is preliminary data.</text>
</comment>
<evidence type="ECO:0000256" key="1">
    <source>
        <dbReference type="ARBA" id="ARBA00010599"/>
    </source>
</evidence>
<keyword evidence="3" id="KW-0732">Signal</keyword>
<evidence type="ECO:0000256" key="3">
    <source>
        <dbReference type="ARBA" id="ARBA00022729"/>
    </source>
</evidence>
<dbReference type="InterPro" id="IPR029382">
    <property type="entry name" value="NCU-G1"/>
</dbReference>
<evidence type="ECO:0000256" key="8">
    <source>
        <dbReference type="ARBA" id="ARBA00024176"/>
    </source>
</evidence>
<evidence type="ECO:0000256" key="4">
    <source>
        <dbReference type="ARBA" id="ARBA00022989"/>
    </source>
</evidence>